<dbReference type="Gene3D" id="2.160.20.10">
    <property type="entry name" value="Single-stranded right-handed beta-helix, Pectin lyase-like"/>
    <property type="match status" value="1"/>
</dbReference>
<evidence type="ECO:0000313" key="15">
    <source>
        <dbReference type="WBParaSite" id="GPLIN_000412300"/>
    </source>
</evidence>
<dbReference type="InterPro" id="IPR043136">
    <property type="entry name" value="B30.2/SPRY_sf"/>
</dbReference>
<dbReference type="GO" id="GO:0005576">
    <property type="term" value="C:extracellular region"/>
    <property type="evidence" value="ECO:0007669"/>
    <property type="project" value="UniProtKB-SubCell"/>
</dbReference>
<evidence type="ECO:0000256" key="12">
    <source>
        <dbReference type="SAM" id="Coils"/>
    </source>
</evidence>
<evidence type="ECO:0000256" key="3">
    <source>
        <dbReference type="ARBA" id="ARBA00004613"/>
    </source>
</evidence>
<name>A0A183BU37_GLOPA</name>
<evidence type="ECO:0000256" key="5">
    <source>
        <dbReference type="ARBA" id="ARBA00012272"/>
    </source>
</evidence>
<dbReference type="InterPro" id="IPR011050">
    <property type="entry name" value="Pectin_lyase_fold/virulence"/>
</dbReference>
<evidence type="ECO:0000256" key="7">
    <source>
        <dbReference type="ARBA" id="ARBA00022729"/>
    </source>
</evidence>
<dbReference type="Proteomes" id="UP000050741">
    <property type="component" value="Unassembled WGS sequence"/>
</dbReference>
<evidence type="ECO:0000256" key="4">
    <source>
        <dbReference type="ARBA" id="ARBA00006463"/>
    </source>
</evidence>
<dbReference type="Pfam" id="PF03211">
    <property type="entry name" value="Pectate_lyase"/>
    <property type="match status" value="1"/>
</dbReference>
<protein>
    <recommendedName>
        <fullName evidence="11">Probable pectate lyase F</fullName>
        <ecNumber evidence="5">4.2.2.2</ecNumber>
    </recommendedName>
</protein>
<dbReference type="SUPFAM" id="SSF51126">
    <property type="entry name" value="Pectin lyase-like"/>
    <property type="match status" value="1"/>
</dbReference>
<comment type="function">
    <text evidence="10">Pectinolytic enzyme consist of four classes of enzymes: pectin lyase, polygalacturonase, pectin methylesterase and rhamnogalacturonase. Among pectinolytic enzymes, pectin lyase is the most important in depolymerization of pectin, since it cleaves internal glycosidic bonds of highly methylated pectins. Favors pectate, the anion, over pectin, the methyl ester.</text>
</comment>
<evidence type="ECO:0000256" key="13">
    <source>
        <dbReference type="SAM" id="SignalP"/>
    </source>
</evidence>
<accession>A0A183BU37</accession>
<comment type="catalytic activity">
    <reaction evidence="1">
        <text>Eliminative cleavage of (1-&gt;4)-alpha-D-galacturonan to give oligosaccharides with 4-deoxy-alpha-D-galact-4-enuronosyl groups at their non-reducing ends.</text>
        <dbReference type="EC" id="4.2.2.2"/>
    </reaction>
</comment>
<evidence type="ECO:0000256" key="1">
    <source>
        <dbReference type="ARBA" id="ARBA00000695"/>
    </source>
</evidence>
<dbReference type="GO" id="GO:0045490">
    <property type="term" value="P:pectin catabolic process"/>
    <property type="evidence" value="ECO:0007669"/>
    <property type="project" value="TreeGrafter"/>
</dbReference>
<evidence type="ECO:0000256" key="11">
    <source>
        <dbReference type="ARBA" id="ARBA00039895"/>
    </source>
</evidence>
<keyword evidence="7 13" id="KW-0732">Signal</keyword>
<sequence>MHHLFVLCFFFVNLTPIFANWPKATGDETVSATIKIVGGIKDFKFKRLSASSALGSGGQNEGQKAIIHAERGAVIKNLIIGRNGADGIHCYDSCTLENVWFESVGEDAATFRTSKVCGSGSFVVSGGGARGARDKVFQLNGGGQLTIKNYVGENIGKLARSCGNCYKQCNNRKLVIQNVKVTGLKTLLIGVNGNYGDVASIQNVQITGKTSAVCAVFNGNNHQSEPPVLRSYGVGSSGHLEHTQQNDREEIGQKMDAFLKSVEVQQRNIDELQKSIAALTAGQQKLHTTISELEHAQKNDREKMGQKMDALLKSVKEHQKPGNADATLQNKFVKMEEEQKKQQQNIDKLQQAISALTVGQQSNSGTGPSLPSPNRWNRAACHAGLTLFESNRLIVQRNGSHCEDVLPNPFFTISRAKSSSVFAEVPISRNQLDIFYYEVTILERKGQV</sequence>
<dbReference type="PANTHER" id="PTHR33407:SF9">
    <property type="entry name" value="PECTATE LYASE F-RELATED"/>
    <property type="match status" value="1"/>
</dbReference>
<comment type="subcellular location">
    <subcellularLocation>
        <location evidence="3">Secreted</location>
    </subcellularLocation>
</comment>
<evidence type="ECO:0000256" key="8">
    <source>
        <dbReference type="ARBA" id="ARBA00022837"/>
    </source>
</evidence>
<evidence type="ECO:0000256" key="10">
    <source>
        <dbReference type="ARBA" id="ARBA00025679"/>
    </source>
</evidence>
<feature type="chain" id="PRO_5008146653" description="Probable pectate lyase F" evidence="13">
    <location>
        <begin position="20"/>
        <end position="448"/>
    </location>
</feature>
<evidence type="ECO:0000256" key="6">
    <source>
        <dbReference type="ARBA" id="ARBA00022525"/>
    </source>
</evidence>
<dbReference type="InterPro" id="IPR012334">
    <property type="entry name" value="Pectin_lyas_fold"/>
</dbReference>
<feature type="signal peptide" evidence="13">
    <location>
        <begin position="1"/>
        <end position="19"/>
    </location>
</feature>
<evidence type="ECO:0000313" key="14">
    <source>
        <dbReference type="Proteomes" id="UP000050741"/>
    </source>
</evidence>
<keyword evidence="8" id="KW-0106">Calcium</keyword>
<organism evidence="14 15">
    <name type="scientific">Globodera pallida</name>
    <name type="common">Potato cyst nematode worm</name>
    <name type="synonym">Heterodera pallida</name>
    <dbReference type="NCBI Taxonomy" id="36090"/>
    <lineage>
        <taxon>Eukaryota</taxon>
        <taxon>Metazoa</taxon>
        <taxon>Ecdysozoa</taxon>
        <taxon>Nematoda</taxon>
        <taxon>Chromadorea</taxon>
        <taxon>Rhabditida</taxon>
        <taxon>Tylenchina</taxon>
        <taxon>Tylenchomorpha</taxon>
        <taxon>Tylenchoidea</taxon>
        <taxon>Heteroderidae</taxon>
        <taxon>Heteroderinae</taxon>
        <taxon>Globodera</taxon>
    </lineage>
</organism>
<proteinExistence type="inferred from homology"/>
<keyword evidence="12" id="KW-0175">Coiled coil</keyword>
<keyword evidence="9" id="KW-0456">Lyase</keyword>
<dbReference type="AlphaFoldDB" id="A0A183BU37"/>
<evidence type="ECO:0000256" key="2">
    <source>
        <dbReference type="ARBA" id="ARBA00001913"/>
    </source>
</evidence>
<comment type="similarity">
    <text evidence="4">Belongs to the polysaccharide lyase 3 family.</text>
</comment>
<feature type="coiled-coil region" evidence="12">
    <location>
        <begin position="255"/>
        <end position="282"/>
    </location>
</feature>
<keyword evidence="6" id="KW-0964">Secreted</keyword>
<reference evidence="14" key="2">
    <citation type="submission" date="2014-05" db="EMBL/GenBank/DDBJ databases">
        <title>The genome and life-stage specific transcriptomes of Globodera pallida elucidate key aspects of plant parasitism by a cyst nematode.</title>
        <authorList>
            <person name="Cotton J.A."/>
            <person name="Lilley C.J."/>
            <person name="Jones L.M."/>
            <person name="Kikuchi T."/>
            <person name="Reid A.J."/>
            <person name="Thorpe P."/>
            <person name="Tsai I.J."/>
            <person name="Beasley H."/>
            <person name="Blok V."/>
            <person name="Cock P.J.A."/>
            <person name="Van den Akker S.E."/>
            <person name="Holroyd N."/>
            <person name="Hunt M."/>
            <person name="Mantelin S."/>
            <person name="Naghra H."/>
            <person name="Pain A."/>
            <person name="Palomares-Rius J.E."/>
            <person name="Zarowiecki M."/>
            <person name="Berriman M."/>
            <person name="Jones J.T."/>
            <person name="Urwin P.E."/>
        </authorList>
    </citation>
    <scope>NUCLEOTIDE SEQUENCE [LARGE SCALE GENOMIC DNA]</scope>
    <source>
        <strain evidence="14">Lindley</strain>
    </source>
</reference>
<evidence type="ECO:0000256" key="9">
    <source>
        <dbReference type="ARBA" id="ARBA00023239"/>
    </source>
</evidence>
<reference evidence="15" key="3">
    <citation type="submission" date="2016-06" db="UniProtKB">
        <authorList>
            <consortium name="WormBaseParasite"/>
        </authorList>
    </citation>
    <scope>IDENTIFICATION</scope>
</reference>
<dbReference type="InterPro" id="IPR004898">
    <property type="entry name" value="Pectate_lyase_PlyH/PlyE-like"/>
</dbReference>
<dbReference type="WBParaSite" id="GPLIN_000412300">
    <property type="protein sequence ID" value="GPLIN_000412300"/>
    <property type="gene ID" value="GPLIN_000412300"/>
</dbReference>
<keyword evidence="14" id="KW-1185">Reference proteome</keyword>
<comment type="cofactor">
    <cofactor evidence="2">
        <name>Ca(2+)</name>
        <dbReference type="ChEBI" id="CHEBI:29108"/>
    </cofactor>
</comment>
<dbReference type="GO" id="GO:0030570">
    <property type="term" value="F:pectate lyase activity"/>
    <property type="evidence" value="ECO:0007669"/>
    <property type="project" value="UniProtKB-EC"/>
</dbReference>
<reference evidence="14" key="1">
    <citation type="submission" date="2013-12" db="EMBL/GenBank/DDBJ databases">
        <authorList>
            <person name="Aslett M."/>
        </authorList>
    </citation>
    <scope>NUCLEOTIDE SEQUENCE [LARGE SCALE GENOMIC DNA]</scope>
    <source>
        <strain evidence="14">Lindley</strain>
    </source>
</reference>
<dbReference type="Gene3D" id="2.60.120.920">
    <property type="match status" value="1"/>
</dbReference>
<dbReference type="PANTHER" id="PTHR33407">
    <property type="entry name" value="PECTATE LYASE F-RELATED"/>
    <property type="match status" value="1"/>
</dbReference>
<dbReference type="EC" id="4.2.2.2" evidence="5"/>